<keyword evidence="2" id="KW-1185">Reference proteome</keyword>
<dbReference type="Proteomes" id="UP000789366">
    <property type="component" value="Unassembled WGS sequence"/>
</dbReference>
<proteinExistence type="predicted"/>
<organism evidence="1 2">
    <name type="scientific">Cetraspora pellucida</name>
    <dbReference type="NCBI Taxonomy" id="1433469"/>
    <lineage>
        <taxon>Eukaryota</taxon>
        <taxon>Fungi</taxon>
        <taxon>Fungi incertae sedis</taxon>
        <taxon>Mucoromycota</taxon>
        <taxon>Glomeromycotina</taxon>
        <taxon>Glomeromycetes</taxon>
        <taxon>Diversisporales</taxon>
        <taxon>Gigasporaceae</taxon>
        <taxon>Cetraspora</taxon>
    </lineage>
</organism>
<accession>A0ACA9KEM8</accession>
<reference evidence="1" key="1">
    <citation type="submission" date="2021-06" db="EMBL/GenBank/DDBJ databases">
        <authorList>
            <person name="Kallberg Y."/>
            <person name="Tangrot J."/>
            <person name="Rosling A."/>
        </authorList>
    </citation>
    <scope>NUCLEOTIDE SEQUENCE</scope>
    <source>
        <strain evidence="1">28 12/20/2015</strain>
    </source>
</reference>
<gene>
    <name evidence="1" type="ORF">SPELUC_LOCUS1603</name>
</gene>
<name>A0ACA9KEM8_9GLOM</name>
<evidence type="ECO:0000313" key="1">
    <source>
        <dbReference type="EMBL" id="CAG8468949.1"/>
    </source>
</evidence>
<sequence length="298" mass="35488">MIVKKKTSKAIKRKTTGIAGLIDDVYAHSVIEDYKKWIEYLKSLNEFDAAVREHDLKQTFDTKKNEYDEKIKRLEEEISSLKNQLSVNHEEISFLKDQLRANHEEISSLQDKLSTKQDKVIEFENKISKLTNDITRQEFYPLLKVMEENLFANLPENLHFAYENLNYNYYTHEATAYNDDPQVDIDNQESINIVSSNNQEIDISNQDTILYQTQKQEIFNLIENLEQDLYYEKNCNYYELENKLFKEQEKSTRLHQKWEEVCLERNKERQSAANLRQRIIALENKNRELRSKLLSLGQ</sequence>
<comment type="caution">
    <text evidence="1">The sequence shown here is derived from an EMBL/GenBank/DDBJ whole genome shotgun (WGS) entry which is preliminary data.</text>
</comment>
<dbReference type="EMBL" id="CAJVPW010000892">
    <property type="protein sequence ID" value="CAG8468949.1"/>
    <property type="molecule type" value="Genomic_DNA"/>
</dbReference>
<evidence type="ECO:0000313" key="2">
    <source>
        <dbReference type="Proteomes" id="UP000789366"/>
    </source>
</evidence>
<protein>
    <submittedName>
        <fullName evidence="1">17058_t:CDS:1</fullName>
    </submittedName>
</protein>